<dbReference type="SUPFAM" id="SSF53474">
    <property type="entry name" value="alpha/beta-Hydrolases"/>
    <property type="match status" value="1"/>
</dbReference>
<feature type="domain" description="AMP-dependent synthetase/ligase" evidence="3">
    <location>
        <begin position="335"/>
        <end position="706"/>
    </location>
</feature>
<comment type="similarity">
    <text evidence="1">Belongs to the ATP-dependent AMP-binding enzyme family.</text>
</comment>
<keyword evidence="5" id="KW-0378">Hydrolase</keyword>
<evidence type="ECO:0000313" key="5">
    <source>
        <dbReference type="EMBL" id="GAA4746352.1"/>
    </source>
</evidence>
<dbReference type="InterPro" id="IPR029058">
    <property type="entry name" value="AB_hydrolase_fold"/>
</dbReference>
<sequence>MVSAAASLPPALPGLDPAWSRLVPVHDAATGRPVVHHVLDTGSALAAEGIEPVGTILAVHGNPTWSYLWRGVVAESLARARSGAEAWRVVAVDQLEMGWSERTDVVRRVADRVRDLGALTDALGLEGPVVALGHDWGGVIVSGWALEHQDVLAGLVLTNTAVDGHAALPAALKAALAASSVGTEHTTAFLDTTLAIAHPRLDPAIRSAFRTPYRAAARRQGIREFVADIPGTDSHPSRAALDGIAAGLTGLEAPALLLWGPRDPVFQERYLHDLVDRLPHAAVHRFEGAGHLLPEDADVAGAVLDWVAAPTPARSAVAAAVPVVETRAMWAELDARADDDGPALVELHGDESRSISWRLLARRVHELAAGFHAIGMQAGDRVSLLVPPGADLTAALYACLRIGATVVVADAGLGLTGLTRAVKGARPSWVIGIPVGLAAARALGWPGVRIAPTGLSRAARAALGVEHTLPELARLGRGRALPPEPGPDALAAVLFTSGSTGPAKGVRYTHARLAGVRDALVSQYGITRDTGLVAGFAPFALFGPAFGCRTSVPDMDVTKPRTLTAAALAKAVAAIDADMIFVSPAALTNVLATAEDPEPFDGVQLLLTVGAPVGAPLLDRAQQLLRGASLRTPYGMTETLLVADVTREAIHEAGEGNGVCVGPPITRAEVRIAPLDEAGVPAAVTTTDADVTGEIQVHAPHMLAGYDRLWRTDAAAKAGTPQEEWHRTGDVGHLDAQGRLWVEGRLPHVVTTADGVVTPVRIELAAQRAGAPRAAAVGVGPRGTQQLVVVVEGQEGPLADPGTAEAVRRETDRFVAAVLAVPVLPTDIRHNAKIDRAKMARWATEVLAGGKVAAP</sequence>
<dbReference type="Pfam" id="PF00561">
    <property type="entry name" value="Abhydrolase_1"/>
    <property type="match status" value="1"/>
</dbReference>
<accession>A0ABP8Z4J4</accession>
<dbReference type="InterPro" id="IPR020845">
    <property type="entry name" value="AMP-binding_CS"/>
</dbReference>
<keyword evidence="2" id="KW-0436">Ligase</keyword>
<dbReference type="Gene3D" id="3.40.50.1820">
    <property type="entry name" value="alpha/beta hydrolase"/>
    <property type="match status" value="1"/>
</dbReference>
<dbReference type="PANTHER" id="PTHR43201:SF5">
    <property type="entry name" value="MEDIUM-CHAIN ACYL-COA LIGASE ACSF2, MITOCHONDRIAL"/>
    <property type="match status" value="1"/>
</dbReference>
<dbReference type="Gene3D" id="3.40.50.12780">
    <property type="entry name" value="N-terminal domain of ligase-like"/>
    <property type="match status" value="1"/>
</dbReference>
<dbReference type="Proteomes" id="UP001500121">
    <property type="component" value="Unassembled WGS sequence"/>
</dbReference>
<dbReference type="GO" id="GO:0016787">
    <property type="term" value="F:hydrolase activity"/>
    <property type="evidence" value="ECO:0007669"/>
    <property type="project" value="UniProtKB-KW"/>
</dbReference>
<evidence type="ECO:0000259" key="4">
    <source>
        <dbReference type="Pfam" id="PF00561"/>
    </source>
</evidence>
<dbReference type="Pfam" id="PF00501">
    <property type="entry name" value="AMP-binding"/>
    <property type="match status" value="1"/>
</dbReference>
<dbReference type="InterPro" id="IPR042099">
    <property type="entry name" value="ANL_N_sf"/>
</dbReference>
<name>A0ABP8Z4J4_9MICO</name>
<protein>
    <submittedName>
        <fullName evidence="5">Alpha/beta fold hydrolase</fullName>
    </submittedName>
</protein>
<evidence type="ECO:0000313" key="6">
    <source>
        <dbReference type="Proteomes" id="UP001500121"/>
    </source>
</evidence>
<evidence type="ECO:0000259" key="3">
    <source>
        <dbReference type="Pfam" id="PF00501"/>
    </source>
</evidence>
<evidence type="ECO:0000256" key="1">
    <source>
        <dbReference type="ARBA" id="ARBA00006432"/>
    </source>
</evidence>
<keyword evidence="6" id="KW-1185">Reference proteome</keyword>
<dbReference type="InterPro" id="IPR000873">
    <property type="entry name" value="AMP-dep_synth/lig_dom"/>
</dbReference>
<dbReference type="SUPFAM" id="SSF56801">
    <property type="entry name" value="Acetyl-CoA synthetase-like"/>
    <property type="match status" value="1"/>
</dbReference>
<reference evidence="6" key="1">
    <citation type="journal article" date="2019" name="Int. J. Syst. Evol. Microbiol.">
        <title>The Global Catalogue of Microorganisms (GCM) 10K type strain sequencing project: providing services to taxonomists for standard genome sequencing and annotation.</title>
        <authorList>
            <consortium name="The Broad Institute Genomics Platform"/>
            <consortium name="The Broad Institute Genome Sequencing Center for Infectious Disease"/>
            <person name="Wu L."/>
            <person name="Ma J."/>
        </authorList>
    </citation>
    <scope>NUCLEOTIDE SEQUENCE [LARGE SCALE GENOMIC DNA]</scope>
    <source>
        <strain evidence="6">JCM 19015</strain>
    </source>
</reference>
<evidence type="ECO:0000256" key="2">
    <source>
        <dbReference type="ARBA" id="ARBA00022598"/>
    </source>
</evidence>
<proteinExistence type="inferred from homology"/>
<feature type="domain" description="AB hydrolase-1" evidence="4">
    <location>
        <begin position="55"/>
        <end position="296"/>
    </location>
</feature>
<dbReference type="EMBL" id="BAABLP010000003">
    <property type="protein sequence ID" value="GAA4746352.1"/>
    <property type="molecule type" value="Genomic_DNA"/>
</dbReference>
<comment type="caution">
    <text evidence="5">The sequence shown here is derived from an EMBL/GenBank/DDBJ whole genome shotgun (WGS) entry which is preliminary data.</text>
</comment>
<dbReference type="RefSeq" id="WP_345480785.1">
    <property type="nucleotide sequence ID" value="NZ_BAABLP010000003.1"/>
</dbReference>
<dbReference type="InterPro" id="IPR000073">
    <property type="entry name" value="AB_hydrolase_1"/>
</dbReference>
<organism evidence="5 6">
    <name type="scientific">Amnibacterium soli</name>
    <dbReference type="NCBI Taxonomy" id="1282736"/>
    <lineage>
        <taxon>Bacteria</taxon>
        <taxon>Bacillati</taxon>
        <taxon>Actinomycetota</taxon>
        <taxon>Actinomycetes</taxon>
        <taxon>Micrococcales</taxon>
        <taxon>Microbacteriaceae</taxon>
        <taxon>Amnibacterium</taxon>
    </lineage>
</organism>
<dbReference type="PANTHER" id="PTHR43201">
    <property type="entry name" value="ACYL-COA SYNTHETASE"/>
    <property type="match status" value="1"/>
</dbReference>
<gene>
    <name evidence="5" type="ORF">GCM10025783_17860</name>
</gene>
<dbReference type="PROSITE" id="PS00455">
    <property type="entry name" value="AMP_BINDING"/>
    <property type="match status" value="1"/>
</dbReference>